<feature type="region of interest" description="Disordered" evidence="2">
    <location>
        <begin position="321"/>
        <end position="387"/>
    </location>
</feature>
<evidence type="ECO:0000259" key="3">
    <source>
        <dbReference type="PROSITE" id="PS50033"/>
    </source>
</evidence>
<dbReference type="PANTHER" id="PTHR23333:SF20">
    <property type="entry name" value="NSFL1 COFACTOR P47"/>
    <property type="match status" value="1"/>
</dbReference>
<dbReference type="GO" id="GO:0031468">
    <property type="term" value="P:nuclear membrane reassembly"/>
    <property type="evidence" value="ECO:0007669"/>
    <property type="project" value="TreeGrafter"/>
</dbReference>
<feature type="domain" description="UBX" evidence="3">
    <location>
        <begin position="391"/>
        <end position="466"/>
    </location>
</feature>
<dbReference type="PROSITE" id="PS51399">
    <property type="entry name" value="SEP"/>
    <property type="match status" value="1"/>
</dbReference>
<organism evidence="5">
    <name type="scientific">Phaffia rhodozyma</name>
    <name type="common">Yeast</name>
    <name type="synonym">Xanthophyllomyces dendrorhous</name>
    <dbReference type="NCBI Taxonomy" id="264483"/>
    <lineage>
        <taxon>Eukaryota</taxon>
        <taxon>Fungi</taxon>
        <taxon>Dikarya</taxon>
        <taxon>Basidiomycota</taxon>
        <taxon>Agaricomycotina</taxon>
        <taxon>Tremellomycetes</taxon>
        <taxon>Cystofilobasidiales</taxon>
        <taxon>Mrakiaceae</taxon>
        <taxon>Phaffia</taxon>
    </lineage>
</organism>
<dbReference type="Gene3D" id="1.10.8.10">
    <property type="entry name" value="DNA helicase RuvA subunit, C-terminal domain"/>
    <property type="match status" value="1"/>
</dbReference>
<feature type="compositionally biased region" description="Low complexity" evidence="2">
    <location>
        <begin position="342"/>
        <end position="386"/>
    </location>
</feature>
<dbReference type="Gene3D" id="3.10.20.90">
    <property type="entry name" value="Phosphatidylinositol 3-kinase Catalytic Subunit, Chain A, domain 1"/>
    <property type="match status" value="1"/>
</dbReference>
<evidence type="ECO:0000256" key="2">
    <source>
        <dbReference type="SAM" id="MobiDB-lite"/>
    </source>
</evidence>
<proteinExistence type="predicted"/>
<dbReference type="InterPro" id="IPR012989">
    <property type="entry name" value="SEP_domain"/>
</dbReference>
<dbReference type="GO" id="GO:0043130">
    <property type="term" value="F:ubiquitin binding"/>
    <property type="evidence" value="ECO:0007669"/>
    <property type="project" value="TreeGrafter"/>
</dbReference>
<dbReference type="InterPro" id="IPR029071">
    <property type="entry name" value="Ubiquitin-like_domsf"/>
</dbReference>
<feature type="compositionally biased region" description="Polar residues" evidence="2">
    <location>
        <begin position="221"/>
        <end position="231"/>
    </location>
</feature>
<dbReference type="InterPro" id="IPR009060">
    <property type="entry name" value="UBA-like_sf"/>
</dbReference>
<dbReference type="InterPro" id="IPR001012">
    <property type="entry name" value="UBX_dom"/>
</dbReference>
<dbReference type="GO" id="GO:0061025">
    <property type="term" value="P:membrane fusion"/>
    <property type="evidence" value="ECO:0007669"/>
    <property type="project" value="TreeGrafter"/>
</dbReference>
<dbReference type="Gene3D" id="3.30.420.210">
    <property type="entry name" value="SEP domain"/>
    <property type="match status" value="1"/>
</dbReference>
<reference evidence="5" key="1">
    <citation type="submission" date="2014-08" db="EMBL/GenBank/DDBJ databases">
        <authorList>
            <person name="Sharma Rahul"/>
            <person name="Thines Marco"/>
        </authorList>
    </citation>
    <scope>NUCLEOTIDE SEQUENCE</scope>
</reference>
<dbReference type="SMART" id="SM00553">
    <property type="entry name" value="SEP"/>
    <property type="match status" value="1"/>
</dbReference>
<dbReference type="GO" id="GO:0007030">
    <property type="term" value="P:Golgi organization"/>
    <property type="evidence" value="ECO:0007669"/>
    <property type="project" value="TreeGrafter"/>
</dbReference>
<dbReference type="CDD" id="cd14351">
    <property type="entry name" value="UBA_Ubx1_like"/>
    <property type="match status" value="1"/>
</dbReference>
<dbReference type="Pfam" id="PF14555">
    <property type="entry name" value="UBA_4"/>
    <property type="match status" value="1"/>
</dbReference>
<evidence type="ECO:0000259" key="4">
    <source>
        <dbReference type="PROSITE" id="PS51399"/>
    </source>
</evidence>
<dbReference type="Pfam" id="PF00789">
    <property type="entry name" value="UBX"/>
    <property type="match status" value="1"/>
</dbReference>
<feature type="compositionally biased region" description="Polar residues" evidence="2">
    <location>
        <begin position="89"/>
        <end position="103"/>
    </location>
</feature>
<dbReference type="EMBL" id="LN483124">
    <property type="protein sequence ID" value="CED82177.1"/>
    <property type="molecule type" value="Genomic_DNA"/>
</dbReference>
<dbReference type="GO" id="GO:0005829">
    <property type="term" value="C:cytosol"/>
    <property type="evidence" value="ECO:0007669"/>
    <property type="project" value="TreeGrafter"/>
</dbReference>
<feature type="compositionally biased region" description="Acidic residues" evidence="2">
    <location>
        <begin position="248"/>
        <end position="257"/>
    </location>
</feature>
<dbReference type="GO" id="GO:0000045">
    <property type="term" value="P:autophagosome assembly"/>
    <property type="evidence" value="ECO:0007669"/>
    <property type="project" value="TreeGrafter"/>
</dbReference>
<keyword evidence="1" id="KW-0833">Ubl conjugation pathway</keyword>
<dbReference type="GO" id="GO:0043161">
    <property type="term" value="P:proteasome-mediated ubiquitin-dependent protein catabolic process"/>
    <property type="evidence" value="ECO:0007669"/>
    <property type="project" value="TreeGrafter"/>
</dbReference>
<dbReference type="PANTHER" id="PTHR23333">
    <property type="entry name" value="UBX DOMAIN CONTAINING PROTEIN"/>
    <property type="match status" value="1"/>
</dbReference>
<dbReference type="InterPro" id="IPR036241">
    <property type="entry name" value="NSFL1C_SEP_dom_sf"/>
</dbReference>
<feature type="compositionally biased region" description="Gly residues" evidence="2">
    <location>
        <begin position="77"/>
        <end position="88"/>
    </location>
</feature>
<feature type="region of interest" description="Disordered" evidence="2">
    <location>
        <begin position="41"/>
        <end position="257"/>
    </location>
</feature>
<feature type="compositionally biased region" description="Low complexity" evidence="2">
    <location>
        <begin position="140"/>
        <end position="154"/>
    </location>
</feature>
<dbReference type="SUPFAM" id="SSF102848">
    <property type="entry name" value="NSFL1 (p97 ATPase) cofactor p47, SEP domain"/>
    <property type="match status" value="1"/>
</dbReference>
<sequence length="468" mass="48915">MDEQIAQFISVTSATPEVARTYLTQSNGNIEEAINTYLAATTGEDDEIDDEDDQYGDEATSGSARSSAIREETGSGNTLGGNTLGGGTAQSSLPDDWAQNRSQGGTGARVGRVGQWGSTGSGSGSSTPRSGGGPKVATFGSLASSSSASMPSGGDDSDKEGEDWYAGGERSGINVQNPDRAPEGRNGPGIVSDILKKARQAGPPPSQDDPSSSTGAAPSWGSGNTLGSDVTESVAVPDPNRPTVGSAQDDEDEEDDDEVAIRHLTFWRNGFSLEDGSVRAYDAPGSREILEAINNGTAPLSILNIRPGQQVEVRVQKRLNEEWQPAPPKPRQPFDGTGNRLGAPVPSVASSSSTGSSMPGSFQSTTASTRSGTGTSASASAETSTGFEVDQDKPVTSLQIRLGDGTRMPAKVNLTHTVGDLRRYIDSSRPAQRQYVLQTTFPNKDLTDDTQTIEQAGLKNAVIVQRWV</sequence>
<dbReference type="PROSITE" id="PS50033">
    <property type="entry name" value="UBX"/>
    <property type="match status" value="1"/>
</dbReference>
<dbReference type="AlphaFoldDB" id="A0A0F7SJD7"/>
<dbReference type="CDD" id="cd01770">
    <property type="entry name" value="UBX_UBXN2"/>
    <property type="match status" value="1"/>
</dbReference>
<dbReference type="FunFam" id="3.30.420.210:FF:000002">
    <property type="entry name" value="UBX domain-containing protein 1"/>
    <property type="match status" value="1"/>
</dbReference>
<feature type="compositionally biased region" description="Acidic residues" evidence="2">
    <location>
        <begin position="43"/>
        <end position="56"/>
    </location>
</feature>
<dbReference type="GO" id="GO:0005634">
    <property type="term" value="C:nucleus"/>
    <property type="evidence" value="ECO:0007669"/>
    <property type="project" value="TreeGrafter"/>
</dbReference>
<dbReference type="Pfam" id="PF08059">
    <property type="entry name" value="SEP"/>
    <property type="match status" value="1"/>
</dbReference>
<dbReference type="SUPFAM" id="SSF54236">
    <property type="entry name" value="Ubiquitin-like"/>
    <property type="match status" value="1"/>
</dbReference>
<feature type="domain" description="SEP" evidence="4">
    <location>
        <begin position="259"/>
        <end position="324"/>
    </location>
</feature>
<accession>A0A0F7SJD7</accession>
<evidence type="ECO:0000256" key="1">
    <source>
        <dbReference type="ARBA" id="ARBA00022786"/>
    </source>
</evidence>
<name>A0A0F7SJD7_PHARH</name>
<dbReference type="SMART" id="SM00166">
    <property type="entry name" value="UBX"/>
    <property type="match status" value="1"/>
</dbReference>
<dbReference type="FunFam" id="3.10.20.90:FF:000179">
    <property type="entry name" value="Plant UBX domain-containing protein 4"/>
    <property type="match status" value="1"/>
</dbReference>
<dbReference type="SUPFAM" id="SSF46934">
    <property type="entry name" value="UBA-like"/>
    <property type="match status" value="1"/>
</dbReference>
<protein>
    <submittedName>
        <fullName evidence="5">Protein tyrosine phosphatase SHP1/Cofactor for p97 ATPase-mediated vesicle membrane fusion</fullName>
    </submittedName>
</protein>
<evidence type="ECO:0000313" key="5">
    <source>
        <dbReference type="EMBL" id="CED82177.1"/>
    </source>
</evidence>